<dbReference type="Pfam" id="PF00743">
    <property type="entry name" value="FMO-like"/>
    <property type="match status" value="1"/>
</dbReference>
<reference evidence="8 9" key="1">
    <citation type="submission" date="2023-08" db="EMBL/GenBank/DDBJ databases">
        <authorList>
            <person name="Girao M."/>
            <person name="Carvalho M.F."/>
        </authorList>
    </citation>
    <scope>NUCLEOTIDE SEQUENCE [LARGE SCALE GENOMIC DNA]</scope>
    <source>
        <strain evidence="8 9">CC-R104</strain>
    </source>
</reference>
<dbReference type="InterPro" id="IPR050775">
    <property type="entry name" value="FAD-binding_Monooxygenases"/>
</dbReference>
<evidence type="ECO:0000256" key="1">
    <source>
        <dbReference type="ARBA" id="ARBA00001974"/>
    </source>
</evidence>
<evidence type="ECO:0000256" key="7">
    <source>
        <dbReference type="ARBA" id="ARBA00023033"/>
    </source>
</evidence>
<keyword evidence="3" id="KW-0285">Flavoprotein</keyword>
<evidence type="ECO:0000256" key="6">
    <source>
        <dbReference type="ARBA" id="ARBA00023002"/>
    </source>
</evidence>
<keyword evidence="6 8" id="KW-0560">Oxidoreductase</keyword>
<protein>
    <submittedName>
        <fullName evidence="8">NAD(P)/FAD-dependent oxidoreductase</fullName>
        <ecNumber evidence="8">1.14.13.-</ecNumber>
    </submittedName>
</protein>
<keyword evidence="7" id="KW-0503">Monooxygenase</keyword>
<dbReference type="Proteomes" id="UP001331936">
    <property type="component" value="Unassembled WGS sequence"/>
</dbReference>
<evidence type="ECO:0000256" key="5">
    <source>
        <dbReference type="ARBA" id="ARBA00022857"/>
    </source>
</evidence>
<dbReference type="EC" id="1.14.13.-" evidence="8"/>
<dbReference type="GO" id="GO:0016491">
    <property type="term" value="F:oxidoreductase activity"/>
    <property type="evidence" value="ECO:0007669"/>
    <property type="project" value="UniProtKB-KW"/>
</dbReference>
<dbReference type="InterPro" id="IPR036188">
    <property type="entry name" value="FAD/NAD-bd_sf"/>
</dbReference>
<evidence type="ECO:0000313" key="8">
    <source>
        <dbReference type="EMBL" id="MEE2031251.1"/>
    </source>
</evidence>
<gene>
    <name evidence="8" type="ORF">Q8814_03840</name>
</gene>
<organism evidence="8 9">
    <name type="scientific">Rhodococcus chondri</name>
    <dbReference type="NCBI Taxonomy" id="3065941"/>
    <lineage>
        <taxon>Bacteria</taxon>
        <taxon>Bacillati</taxon>
        <taxon>Actinomycetota</taxon>
        <taxon>Actinomycetes</taxon>
        <taxon>Mycobacteriales</taxon>
        <taxon>Nocardiaceae</taxon>
        <taxon>Rhodococcus</taxon>
    </lineage>
</organism>
<comment type="cofactor">
    <cofactor evidence="1">
        <name>FAD</name>
        <dbReference type="ChEBI" id="CHEBI:57692"/>
    </cofactor>
</comment>
<evidence type="ECO:0000313" key="9">
    <source>
        <dbReference type="Proteomes" id="UP001331936"/>
    </source>
</evidence>
<evidence type="ECO:0000256" key="2">
    <source>
        <dbReference type="ARBA" id="ARBA00010139"/>
    </source>
</evidence>
<proteinExistence type="inferred from homology"/>
<dbReference type="InterPro" id="IPR020946">
    <property type="entry name" value="Flavin_mOase-like"/>
</dbReference>
<name>A0ABU7JMJ3_9NOCA</name>
<evidence type="ECO:0000256" key="4">
    <source>
        <dbReference type="ARBA" id="ARBA00022827"/>
    </source>
</evidence>
<keyword evidence="4" id="KW-0274">FAD</keyword>
<keyword evidence="5" id="KW-0521">NADP</keyword>
<dbReference type="SUPFAM" id="SSF51905">
    <property type="entry name" value="FAD/NAD(P)-binding domain"/>
    <property type="match status" value="2"/>
</dbReference>
<keyword evidence="9" id="KW-1185">Reference proteome</keyword>
<comment type="caution">
    <text evidence="8">The sequence shown here is derived from an EMBL/GenBank/DDBJ whole genome shotgun (WGS) entry which is preliminary data.</text>
</comment>
<dbReference type="EMBL" id="JAUZMZ010000012">
    <property type="protein sequence ID" value="MEE2031251.1"/>
    <property type="molecule type" value="Genomic_DNA"/>
</dbReference>
<comment type="similarity">
    <text evidence="2">Belongs to the FAD-binding monooxygenase family.</text>
</comment>
<dbReference type="Gene3D" id="3.50.50.60">
    <property type="entry name" value="FAD/NAD(P)-binding domain"/>
    <property type="match status" value="2"/>
</dbReference>
<dbReference type="PRINTS" id="PR00411">
    <property type="entry name" value="PNDRDTASEI"/>
</dbReference>
<dbReference type="RefSeq" id="WP_330150686.1">
    <property type="nucleotide sequence ID" value="NZ_JAUZMZ010000012.1"/>
</dbReference>
<evidence type="ECO:0000256" key="3">
    <source>
        <dbReference type="ARBA" id="ARBA00022630"/>
    </source>
</evidence>
<dbReference type="PANTHER" id="PTHR43098:SF3">
    <property type="entry name" value="L-ORNITHINE N(5)-MONOOXYGENASE-RELATED"/>
    <property type="match status" value="1"/>
</dbReference>
<dbReference type="PANTHER" id="PTHR43098">
    <property type="entry name" value="L-ORNITHINE N(5)-MONOOXYGENASE-RELATED"/>
    <property type="match status" value="1"/>
</dbReference>
<sequence length="552" mass="61406">MSTSAVGLTTAQPQNREVDAVVIGAGFGGLYMAHQLREMGLTVQGYESAPDVGGTWYWNRYPGARTDCEGYYYCYSFDPEMLQQWNWTERYPTQPEMQSYFGYVADKFDLRRSYRFGTRVESAVFDENTDRWQVRTETGEQTSAIYLITAVGILSAPNLPNFPGIESFTGPAYHTAYWPEEGVELAGKRVGIIGTGSTGVQAIPMIAEQAEHLTVFQRTPNYVIPARNRPVSQEEMDEIKTRYDEVWAKVRRHWFSFPFDMANMLAGSMEENERTRIYEKAWANGGFPFLFSFDDLLFDPVANESAAEFVRGKIRETVEDPAVADLLSPRYPFGAKRPPSGTGYYEAFNRDNVSLLDVAANAITEITPRGVRLTDGTEHEVDVLVFATGFDASTGAMTRMNIVGRDGVVLADKWAEGPNTHLGISTHGFPNMFMITGPQSPFTNIPPCAQNTADWIAEAITHLRREGASRMEATEAAEQAWTEQITAIAEQTLLTAGKDVHSWFTGTNVEGKAAVINVFFGGADKYMDICEQVAADNYSGFEITTTEPAYAN</sequence>
<accession>A0ABU7JMJ3</accession>